<comment type="similarity">
    <text evidence="1 5">Belongs to the Fmt family.</text>
</comment>
<comment type="catalytic activity">
    <reaction evidence="5">
        <text>L-methionyl-tRNA(fMet) + (6R)-10-formyltetrahydrofolate = N-formyl-L-methionyl-tRNA(fMet) + (6S)-5,6,7,8-tetrahydrofolate + H(+)</text>
        <dbReference type="Rhea" id="RHEA:24380"/>
        <dbReference type="Rhea" id="RHEA-COMP:9952"/>
        <dbReference type="Rhea" id="RHEA-COMP:9953"/>
        <dbReference type="ChEBI" id="CHEBI:15378"/>
        <dbReference type="ChEBI" id="CHEBI:57453"/>
        <dbReference type="ChEBI" id="CHEBI:78530"/>
        <dbReference type="ChEBI" id="CHEBI:78844"/>
        <dbReference type="ChEBI" id="CHEBI:195366"/>
        <dbReference type="EC" id="2.1.2.9"/>
    </reaction>
</comment>
<dbReference type="EMBL" id="FXBB01000001">
    <property type="protein sequence ID" value="SMG08442.1"/>
    <property type="molecule type" value="Genomic_DNA"/>
</dbReference>
<gene>
    <name evidence="5" type="primary">fmt</name>
    <name evidence="8" type="ORF">SAMN06275492_10134</name>
</gene>
<dbReference type="NCBIfam" id="TIGR00460">
    <property type="entry name" value="fmt"/>
    <property type="match status" value="1"/>
</dbReference>
<comment type="function">
    <text evidence="5">Attaches a formyl group to the free amino group of methionyl-tRNA(fMet). The formyl group appears to play a dual role in the initiator identity of N-formylmethionyl-tRNA by promoting its recognition by IF2 and preventing the misappropriation of this tRNA by the elongation apparatus.</text>
</comment>
<dbReference type="AlphaFoldDB" id="A0A1X7I206"/>
<dbReference type="PANTHER" id="PTHR11138:SF5">
    <property type="entry name" value="METHIONYL-TRNA FORMYLTRANSFERASE, MITOCHONDRIAL"/>
    <property type="match status" value="1"/>
</dbReference>
<keyword evidence="9" id="KW-1185">Reference proteome</keyword>
<dbReference type="GO" id="GO:0004479">
    <property type="term" value="F:methionyl-tRNA formyltransferase activity"/>
    <property type="evidence" value="ECO:0007669"/>
    <property type="project" value="UniProtKB-UniRule"/>
</dbReference>
<evidence type="ECO:0000259" key="7">
    <source>
        <dbReference type="Pfam" id="PF02911"/>
    </source>
</evidence>
<dbReference type="PANTHER" id="PTHR11138">
    <property type="entry name" value="METHIONYL-TRNA FORMYLTRANSFERASE"/>
    <property type="match status" value="1"/>
</dbReference>
<evidence type="ECO:0000259" key="6">
    <source>
        <dbReference type="Pfam" id="PF00551"/>
    </source>
</evidence>
<dbReference type="Pfam" id="PF02911">
    <property type="entry name" value="Formyl_trans_C"/>
    <property type="match status" value="1"/>
</dbReference>
<evidence type="ECO:0000256" key="4">
    <source>
        <dbReference type="ARBA" id="ARBA00022917"/>
    </source>
</evidence>
<dbReference type="InterPro" id="IPR041711">
    <property type="entry name" value="Met-tRNA-FMT_N"/>
</dbReference>
<dbReference type="InterPro" id="IPR036477">
    <property type="entry name" value="Formyl_transf_N_sf"/>
</dbReference>
<dbReference type="CDD" id="cd08646">
    <property type="entry name" value="FMT_core_Met-tRNA-FMT_N"/>
    <property type="match status" value="1"/>
</dbReference>
<dbReference type="CDD" id="cd08704">
    <property type="entry name" value="Met_tRNA_FMT_C"/>
    <property type="match status" value="1"/>
</dbReference>
<dbReference type="InterPro" id="IPR044135">
    <property type="entry name" value="Met-tRNA-FMT_C"/>
</dbReference>
<dbReference type="GO" id="GO:0005829">
    <property type="term" value="C:cytosol"/>
    <property type="evidence" value="ECO:0007669"/>
    <property type="project" value="TreeGrafter"/>
</dbReference>
<dbReference type="STRING" id="561720.SAMN06275492_10134"/>
<sequence>MITWFMGTGFFASHCLRSLVQAGLSPDLVVTMPPRPSGRRGMSESPTLVESTASDLSLNLHRSSKVNSDTYLLDRMKNETPDCIFVVDFGQKVGEPYLSTPRGGCLNVHPSLLPLYRGAAPVQRAIMEGQSDTGVTVFRLVEEMDAGPVVIQERASIEENETSGELLFRLAYIGGVLLFRGVQLILDKENPLQPQNSLIATYAPKIDKKEALLSWNLSARSIHCKVRALNPSPGAYLYIQGCRVKIWSTEVVDVIQGSSGVLSIDDSGFPVVKCSSGAVRLLEVQPEGKKRLSGVEWVRGSQLSEGEILS</sequence>
<keyword evidence="3 5" id="KW-0808">Transferase</keyword>
<dbReference type="InterPro" id="IPR005793">
    <property type="entry name" value="Formyl_trans_C"/>
</dbReference>
<evidence type="ECO:0000256" key="2">
    <source>
        <dbReference type="ARBA" id="ARBA00012261"/>
    </source>
</evidence>
<proteinExistence type="inferred from homology"/>
<dbReference type="InterPro" id="IPR005794">
    <property type="entry name" value="Fmt"/>
</dbReference>
<evidence type="ECO:0000256" key="1">
    <source>
        <dbReference type="ARBA" id="ARBA00010699"/>
    </source>
</evidence>
<dbReference type="Pfam" id="PF00551">
    <property type="entry name" value="Formyl_trans_N"/>
    <property type="match status" value="1"/>
</dbReference>
<dbReference type="RefSeq" id="WP_085543338.1">
    <property type="nucleotide sequence ID" value="NZ_FXBB01000001.1"/>
</dbReference>
<organism evidence="8 9">
    <name type="scientific">Dethiosulfovibrio salsuginis</name>
    <dbReference type="NCBI Taxonomy" id="561720"/>
    <lineage>
        <taxon>Bacteria</taxon>
        <taxon>Thermotogati</taxon>
        <taxon>Synergistota</taxon>
        <taxon>Synergistia</taxon>
        <taxon>Synergistales</taxon>
        <taxon>Dethiosulfovibrionaceae</taxon>
        <taxon>Dethiosulfovibrio</taxon>
    </lineage>
</organism>
<dbReference type="SUPFAM" id="SSF50486">
    <property type="entry name" value="FMT C-terminal domain-like"/>
    <property type="match status" value="1"/>
</dbReference>
<name>A0A1X7I206_9BACT</name>
<feature type="binding site" evidence="5">
    <location>
        <begin position="111"/>
        <end position="114"/>
    </location>
    <ligand>
        <name>(6S)-5,6,7,8-tetrahydrofolate</name>
        <dbReference type="ChEBI" id="CHEBI:57453"/>
    </ligand>
</feature>
<dbReference type="HAMAP" id="MF_00182">
    <property type="entry name" value="Formyl_trans"/>
    <property type="match status" value="1"/>
</dbReference>
<dbReference type="InterPro" id="IPR002376">
    <property type="entry name" value="Formyl_transf_N"/>
</dbReference>
<protein>
    <recommendedName>
        <fullName evidence="2 5">Methionyl-tRNA formyltransferase</fullName>
        <ecNumber evidence="2 5">2.1.2.9</ecNumber>
    </recommendedName>
</protein>
<evidence type="ECO:0000256" key="5">
    <source>
        <dbReference type="HAMAP-Rule" id="MF_00182"/>
    </source>
</evidence>
<dbReference type="InterPro" id="IPR011034">
    <property type="entry name" value="Formyl_transferase-like_C_sf"/>
</dbReference>
<dbReference type="Gene3D" id="3.40.50.12230">
    <property type="match status" value="1"/>
</dbReference>
<dbReference type="Proteomes" id="UP000193355">
    <property type="component" value="Unassembled WGS sequence"/>
</dbReference>
<evidence type="ECO:0000256" key="3">
    <source>
        <dbReference type="ARBA" id="ARBA00022679"/>
    </source>
</evidence>
<keyword evidence="4 5" id="KW-0648">Protein biosynthesis</keyword>
<accession>A0A1X7I206</accession>
<dbReference type="SUPFAM" id="SSF53328">
    <property type="entry name" value="Formyltransferase"/>
    <property type="match status" value="1"/>
</dbReference>
<dbReference type="OrthoDB" id="9802815at2"/>
<evidence type="ECO:0000313" key="8">
    <source>
        <dbReference type="EMBL" id="SMG08442.1"/>
    </source>
</evidence>
<evidence type="ECO:0000313" key="9">
    <source>
        <dbReference type="Proteomes" id="UP000193355"/>
    </source>
</evidence>
<feature type="domain" description="Formyl transferase N-terminal" evidence="6">
    <location>
        <begin position="7"/>
        <end position="172"/>
    </location>
</feature>
<reference evidence="9" key="1">
    <citation type="submission" date="2017-04" db="EMBL/GenBank/DDBJ databases">
        <authorList>
            <person name="Varghese N."/>
            <person name="Submissions S."/>
        </authorList>
    </citation>
    <scope>NUCLEOTIDE SEQUENCE [LARGE SCALE GENOMIC DNA]</scope>
    <source>
        <strain evidence="9">USBA 82</strain>
    </source>
</reference>
<feature type="domain" description="Formyl transferase C-terminal" evidence="7">
    <location>
        <begin position="205"/>
        <end position="301"/>
    </location>
</feature>
<dbReference type="EC" id="2.1.2.9" evidence="2 5"/>